<accession>A0A165EJ41</accession>
<dbReference type="InParanoid" id="A0A165EJ41"/>
<sequence length="180" mass="19751">MDLSELHRVKQRFTFGAHKSLINLTLPDPSSLDSTPILVYLARTHVTLNETEAFPQIGGEDADADEKEKGIVRVLAGAAFGLENIGAGTSTQNLETYVSPYTVTVTVLYLSINRPDLARKEFDQAKRWSEDDLLLQVIESFISLVTGKDSYSDCNSFYTEQLGSTSLSSAYLLTLHGVSA</sequence>
<dbReference type="Pfam" id="PF04733">
    <property type="entry name" value="Coatomer_E"/>
    <property type="match status" value="1"/>
</dbReference>
<proteinExistence type="predicted"/>
<protein>
    <submittedName>
        <fullName evidence="1">Uncharacterized protein</fullName>
    </submittedName>
</protein>
<dbReference type="FunCoup" id="A0A165EJ41">
    <property type="interactions" value="286"/>
</dbReference>
<gene>
    <name evidence="1" type="ORF">LAESUDRAFT_736470</name>
</gene>
<keyword evidence="2" id="KW-1185">Reference proteome</keyword>
<organism evidence="1 2">
    <name type="scientific">Laetiporus sulphureus 93-53</name>
    <dbReference type="NCBI Taxonomy" id="1314785"/>
    <lineage>
        <taxon>Eukaryota</taxon>
        <taxon>Fungi</taxon>
        <taxon>Dikarya</taxon>
        <taxon>Basidiomycota</taxon>
        <taxon>Agaricomycotina</taxon>
        <taxon>Agaricomycetes</taxon>
        <taxon>Polyporales</taxon>
        <taxon>Laetiporus</taxon>
    </lineage>
</organism>
<dbReference type="InterPro" id="IPR011990">
    <property type="entry name" value="TPR-like_helical_dom_sf"/>
</dbReference>
<reference evidence="1 2" key="1">
    <citation type="journal article" date="2016" name="Mol. Biol. Evol.">
        <title>Comparative Genomics of Early-Diverging Mushroom-Forming Fungi Provides Insights into the Origins of Lignocellulose Decay Capabilities.</title>
        <authorList>
            <person name="Nagy L.G."/>
            <person name="Riley R."/>
            <person name="Tritt A."/>
            <person name="Adam C."/>
            <person name="Daum C."/>
            <person name="Floudas D."/>
            <person name="Sun H."/>
            <person name="Yadav J.S."/>
            <person name="Pangilinan J."/>
            <person name="Larsson K.H."/>
            <person name="Matsuura K."/>
            <person name="Barry K."/>
            <person name="Labutti K."/>
            <person name="Kuo R."/>
            <person name="Ohm R.A."/>
            <person name="Bhattacharya S.S."/>
            <person name="Shirouzu T."/>
            <person name="Yoshinaga Y."/>
            <person name="Martin F.M."/>
            <person name="Grigoriev I.V."/>
            <person name="Hibbett D.S."/>
        </authorList>
    </citation>
    <scope>NUCLEOTIDE SEQUENCE [LARGE SCALE GENOMIC DNA]</scope>
    <source>
        <strain evidence="1 2">93-53</strain>
    </source>
</reference>
<dbReference type="RefSeq" id="XP_040764897.1">
    <property type="nucleotide sequence ID" value="XM_040910692.1"/>
</dbReference>
<evidence type="ECO:0000313" key="2">
    <source>
        <dbReference type="Proteomes" id="UP000076871"/>
    </source>
</evidence>
<dbReference type="GeneID" id="63827721"/>
<evidence type="ECO:0000313" key="1">
    <source>
        <dbReference type="EMBL" id="KZT07157.1"/>
    </source>
</evidence>
<dbReference type="AlphaFoldDB" id="A0A165EJ41"/>
<dbReference type="Gene3D" id="1.25.40.10">
    <property type="entry name" value="Tetratricopeptide repeat domain"/>
    <property type="match status" value="1"/>
</dbReference>
<dbReference type="OrthoDB" id="310217at2759"/>
<dbReference type="STRING" id="1314785.A0A165EJ41"/>
<dbReference type="EMBL" id="KV427620">
    <property type="protein sequence ID" value="KZT07157.1"/>
    <property type="molecule type" value="Genomic_DNA"/>
</dbReference>
<dbReference type="Proteomes" id="UP000076871">
    <property type="component" value="Unassembled WGS sequence"/>
</dbReference>
<name>A0A165EJ41_9APHY</name>